<dbReference type="InterPro" id="IPR036457">
    <property type="entry name" value="PPM-type-like_dom_sf"/>
</dbReference>
<accession>A0ABT0M7Q8</accession>
<name>A0ABT0M7Q8_9BACL</name>
<dbReference type="RefSeq" id="WP_249097225.1">
    <property type="nucleotide sequence ID" value="NZ_JAMAST010000002.1"/>
</dbReference>
<dbReference type="InterPro" id="IPR001932">
    <property type="entry name" value="PPM-type_phosphatase-like_dom"/>
</dbReference>
<dbReference type="Pfam" id="PF13672">
    <property type="entry name" value="PP2C_2"/>
    <property type="match status" value="1"/>
</dbReference>
<dbReference type="PROSITE" id="PS51746">
    <property type="entry name" value="PPM_2"/>
    <property type="match status" value="1"/>
</dbReference>
<dbReference type="SUPFAM" id="SSF81606">
    <property type="entry name" value="PP2C-like"/>
    <property type="match status" value="1"/>
</dbReference>
<evidence type="ECO:0000259" key="1">
    <source>
        <dbReference type="PROSITE" id="PS51746"/>
    </source>
</evidence>
<dbReference type="CDD" id="cd00143">
    <property type="entry name" value="PP2Cc"/>
    <property type="match status" value="1"/>
</dbReference>
<evidence type="ECO:0000313" key="2">
    <source>
        <dbReference type="EMBL" id="MCL1630907.1"/>
    </source>
</evidence>
<sequence length="249" mass="27202">MIAEWSTHSGMIREQNEDSIGVFHAEGALLAIVADGMGGHAAGEVASKMAIDCASERWKAHAGTFTRKEASSWLNHLVRSLNLQLFEYAQNHAECHGMGTTFAVALCTDQWIAVSSVGDSRIYIWHEGEPIRQLTEDHTFVNELLKSGQITKEEAASHPKRHILMRSLGTEPTIALDTSVIDWGSGSHILICSDGLTNKLSDGQLSKIMECQASMHEKTEMMIQEANRAGGEDNVSVVIISQDGDGEKQ</sequence>
<dbReference type="NCBIfam" id="NF033484">
    <property type="entry name" value="Stp1_PP2C_phos"/>
    <property type="match status" value="1"/>
</dbReference>
<dbReference type="SMART" id="SM00332">
    <property type="entry name" value="PP2Cc"/>
    <property type="match status" value="1"/>
</dbReference>
<reference evidence="2 3" key="1">
    <citation type="submission" date="2022-05" db="EMBL/GenBank/DDBJ databases">
        <title>Sporolactobacillus sp nov CPB3-1, isolated from tree bark (Mangifera indica L.).</title>
        <authorList>
            <person name="Phuengjayaem S."/>
            <person name="Tanasupawat S."/>
        </authorList>
    </citation>
    <scope>NUCLEOTIDE SEQUENCE [LARGE SCALE GENOMIC DNA]</scope>
    <source>
        <strain evidence="2 3">CPB3-1</strain>
    </source>
</reference>
<dbReference type="Proteomes" id="UP001203004">
    <property type="component" value="Unassembled WGS sequence"/>
</dbReference>
<gene>
    <name evidence="2" type="ORF">M3N64_02980</name>
</gene>
<feature type="domain" description="PPM-type phosphatase" evidence="1">
    <location>
        <begin position="1"/>
        <end position="242"/>
    </location>
</feature>
<protein>
    <submittedName>
        <fullName evidence="2">Stp1/IreP family PP2C-type Ser/Thr phosphatase</fullName>
    </submittedName>
</protein>
<dbReference type="EMBL" id="JAMAST010000002">
    <property type="protein sequence ID" value="MCL1630907.1"/>
    <property type="molecule type" value="Genomic_DNA"/>
</dbReference>
<dbReference type="InterPro" id="IPR015655">
    <property type="entry name" value="PP2C"/>
</dbReference>
<keyword evidence="3" id="KW-1185">Reference proteome</keyword>
<comment type="caution">
    <text evidence="2">The sequence shown here is derived from an EMBL/GenBank/DDBJ whole genome shotgun (WGS) entry which is preliminary data.</text>
</comment>
<proteinExistence type="predicted"/>
<evidence type="ECO:0000313" key="3">
    <source>
        <dbReference type="Proteomes" id="UP001203004"/>
    </source>
</evidence>
<dbReference type="Gene3D" id="3.60.40.10">
    <property type="entry name" value="PPM-type phosphatase domain"/>
    <property type="match status" value="1"/>
</dbReference>
<dbReference type="SMART" id="SM00331">
    <property type="entry name" value="PP2C_SIG"/>
    <property type="match status" value="1"/>
</dbReference>
<organism evidence="2 3">
    <name type="scientific">Sporolactobacillus mangiferae</name>
    <dbReference type="NCBI Taxonomy" id="2940498"/>
    <lineage>
        <taxon>Bacteria</taxon>
        <taxon>Bacillati</taxon>
        <taxon>Bacillota</taxon>
        <taxon>Bacilli</taxon>
        <taxon>Bacillales</taxon>
        <taxon>Sporolactobacillaceae</taxon>
        <taxon>Sporolactobacillus</taxon>
    </lineage>
</organism>
<dbReference type="PANTHER" id="PTHR13832:SF860">
    <property type="entry name" value="PROTEIN PHOSPHATASE PHPP"/>
    <property type="match status" value="1"/>
</dbReference>
<dbReference type="PANTHER" id="PTHR13832">
    <property type="entry name" value="PROTEIN PHOSPHATASE 2C"/>
    <property type="match status" value="1"/>
</dbReference>